<feature type="transmembrane region" description="Helical" evidence="7">
    <location>
        <begin position="472"/>
        <end position="494"/>
    </location>
</feature>
<keyword evidence="5 7" id="KW-0472">Membrane</keyword>
<feature type="transmembrane region" description="Helical" evidence="7">
    <location>
        <begin position="63"/>
        <end position="83"/>
    </location>
</feature>
<dbReference type="GO" id="GO:0022857">
    <property type="term" value="F:transmembrane transporter activity"/>
    <property type="evidence" value="ECO:0007669"/>
    <property type="project" value="InterPro"/>
</dbReference>
<feature type="transmembrane region" description="Helical" evidence="7">
    <location>
        <begin position="128"/>
        <end position="145"/>
    </location>
</feature>
<dbReference type="PROSITE" id="PS50850">
    <property type="entry name" value="MFS"/>
    <property type="match status" value="1"/>
</dbReference>
<gene>
    <name evidence="9" type="ORF">MPDQ_004043</name>
</gene>
<dbReference type="EMBL" id="VIFY01000255">
    <property type="protein sequence ID" value="TQB68076.1"/>
    <property type="molecule type" value="Genomic_DNA"/>
</dbReference>
<organism evidence="9 10">
    <name type="scientific">Monascus purpureus</name>
    <name type="common">Red mold</name>
    <name type="synonym">Monascus anka</name>
    <dbReference type="NCBI Taxonomy" id="5098"/>
    <lineage>
        <taxon>Eukaryota</taxon>
        <taxon>Fungi</taxon>
        <taxon>Dikarya</taxon>
        <taxon>Ascomycota</taxon>
        <taxon>Pezizomycotina</taxon>
        <taxon>Eurotiomycetes</taxon>
        <taxon>Eurotiomycetidae</taxon>
        <taxon>Eurotiales</taxon>
        <taxon>Aspergillaceae</taxon>
        <taxon>Monascus</taxon>
    </lineage>
</organism>
<name>A0A507QHT5_MONPU</name>
<comment type="caution">
    <text evidence="9">The sequence shown here is derived from an EMBL/GenBank/DDBJ whole genome shotgun (WGS) entry which is preliminary data.</text>
</comment>
<comment type="subcellular location">
    <subcellularLocation>
        <location evidence="1">Membrane</location>
        <topology evidence="1">Multi-pass membrane protein</topology>
    </subcellularLocation>
</comment>
<evidence type="ECO:0000256" key="6">
    <source>
        <dbReference type="SAM" id="MobiDB-lite"/>
    </source>
</evidence>
<feature type="transmembrane region" description="Helical" evidence="7">
    <location>
        <begin position="342"/>
        <end position="361"/>
    </location>
</feature>
<evidence type="ECO:0000256" key="4">
    <source>
        <dbReference type="ARBA" id="ARBA00022989"/>
    </source>
</evidence>
<feature type="transmembrane region" description="Helical" evidence="7">
    <location>
        <begin position="187"/>
        <end position="206"/>
    </location>
</feature>
<dbReference type="GO" id="GO:0005886">
    <property type="term" value="C:plasma membrane"/>
    <property type="evidence" value="ECO:0007669"/>
    <property type="project" value="TreeGrafter"/>
</dbReference>
<feature type="transmembrane region" description="Helical" evidence="7">
    <location>
        <begin position="433"/>
        <end position="451"/>
    </location>
</feature>
<dbReference type="PANTHER" id="PTHR23501:SF107">
    <property type="entry name" value="TRANSPORTER, PUTATIVE (AFU_ORTHOLOGUE AFUA_7G04730)-RELATED"/>
    <property type="match status" value="1"/>
</dbReference>
<feature type="transmembrane region" description="Helical" evidence="7">
    <location>
        <begin position="103"/>
        <end position="121"/>
    </location>
</feature>
<keyword evidence="4 7" id="KW-1133">Transmembrane helix</keyword>
<dbReference type="OrthoDB" id="4078873at2759"/>
<dbReference type="InterPro" id="IPR036259">
    <property type="entry name" value="MFS_trans_sf"/>
</dbReference>
<feature type="transmembrane region" description="Helical" evidence="7">
    <location>
        <begin position="151"/>
        <end position="175"/>
    </location>
</feature>
<evidence type="ECO:0000313" key="10">
    <source>
        <dbReference type="Proteomes" id="UP000319663"/>
    </source>
</evidence>
<dbReference type="Proteomes" id="UP000319663">
    <property type="component" value="Unassembled WGS sequence"/>
</dbReference>
<dbReference type="PANTHER" id="PTHR23501">
    <property type="entry name" value="MAJOR FACILITATOR SUPERFAMILY"/>
    <property type="match status" value="1"/>
</dbReference>
<feature type="domain" description="Major facilitator superfamily (MFS) profile" evidence="8">
    <location>
        <begin position="65"/>
        <end position="570"/>
    </location>
</feature>
<evidence type="ECO:0000259" key="8">
    <source>
        <dbReference type="PROSITE" id="PS50850"/>
    </source>
</evidence>
<feature type="transmembrane region" description="Helical" evidence="7">
    <location>
        <begin position="267"/>
        <end position="290"/>
    </location>
</feature>
<dbReference type="Pfam" id="PF06609">
    <property type="entry name" value="TRI12"/>
    <property type="match status" value="1"/>
</dbReference>
<dbReference type="Gene3D" id="1.20.1250.20">
    <property type="entry name" value="MFS general substrate transporter like domains"/>
    <property type="match status" value="2"/>
</dbReference>
<proteinExistence type="predicted"/>
<dbReference type="STRING" id="5098.A0A507QHT5"/>
<keyword evidence="2" id="KW-0813">Transport</keyword>
<dbReference type="SUPFAM" id="SSF103473">
    <property type="entry name" value="MFS general substrate transporter"/>
    <property type="match status" value="1"/>
</dbReference>
<evidence type="ECO:0000313" key="9">
    <source>
        <dbReference type="EMBL" id="TQB68076.1"/>
    </source>
</evidence>
<feature type="region of interest" description="Disordered" evidence="6">
    <location>
        <begin position="15"/>
        <end position="42"/>
    </location>
</feature>
<sequence>MQWFKQKQTEEAIVAEAGPNEVLPDDDKDPHAGTSSQEDESELFDGVKAARAITSVWSKSHMWLLLAIIYLYTYIDGLMYYTVSNLERYITSSFAAHELMNTIYLLQNIFGAVSTLVISKIINIWGRIQGLIIMVIFFIIGAIIKCTSPNIQAYAAASVFYSIGKAGLGYTVSVIIADMTTLRHRMLIVAISQFALLTNGYSASPLANRYLEHSTWQWAYGTYCILIPFLIAPMILILWINLRKAKEMGLYTPSISGRSTLQSLRHYIVEFDVIGVILVTAAFTLLLLPLSMAGSAANAWRSAHIIVMIIIGGLLLPVFYIWERFFAPIPYLPWKYLKRWNVISGGLAYGMMYFTTDIWDIQLGTFLQVVLNVDFTDSNYILNAYSAASYFFGPLVGYAIHATGRYKWLTLVAMPFEIVGTALLVAFRKPGTAPGLIAMTQVFVGIGGAIIPNTSQIAMMAAVTQAEIAPVLAIYNAVGSILSSIGTTVGGAIWNSVLPKQLYKNLPDDAKNMTMDIFADMTVALTYPMGTPTRDAINVSYGETTRIQAIVGACMMPLLLLTFIFWKDYKVINVNQTKGHVI</sequence>
<evidence type="ECO:0000256" key="7">
    <source>
        <dbReference type="SAM" id="Phobius"/>
    </source>
</evidence>
<evidence type="ECO:0000256" key="1">
    <source>
        <dbReference type="ARBA" id="ARBA00004141"/>
    </source>
</evidence>
<feature type="transmembrane region" description="Helical" evidence="7">
    <location>
        <begin position="381"/>
        <end position="401"/>
    </location>
</feature>
<evidence type="ECO:0000256" key="3">
    <source>
        <dbReference type="ARBA" id="ARBA00022692"/>
    </source>
</evidence>
<feature type="transmembrane region" description="Helical" evidence="7">
    <location>
        <begin position="547"/>
        <end position="566"/>
    </location>
</feature>
<evidence type="ECO:0000256" key="2">
    <source>
        <dbReference type="ARBA" id="ARBA00022448"/>
    </source>
</evidence>
<reference evidence="9 10" key="1">
    <citation type="submission" date="2019-06" db="EMBL/GenBank/DDBJ databases">
        <title>Wine fermentation using esterase from Monascus purpureus.</title>
        <authorList>
            <person name="Geng C."/>
            <person name="Zhang Y."/>
        </authorList>
    </citation>
    <scope>NUCLEOTIDE SEQUENCE [LARGE SCALE GENOMIC DNA]</scope>
    <source>
        <strain evidence="9">HQ1</strain>
    </source>
</reference>
<accession>A0A507QHT5</accession>
<dbReference type="AlphaFoldDB" id="A0A507QHT5"/>
<feature type="transmembrane region" description="Helical" evidence="7">
    <location>
        <begin position="408"/>
        <end position="427"/>
    </location>
</feature>
<protein>
    <recommendedName>
        <fullName evidence="8">Major facilitator superfamily (MFS) profile domain-containing protein</fullName>
    </recommendedName>
</protein>
<dbReference type="InterPro" id="IPR010573">
    <property type="entry name" value="MFS_Str1/Tri12-like"/>
</dbReference>
<feature type="transmembrane region" description="Helical" evidence="7">
    <location>
        <begin position="218"/>
        <end position="240"/>
    </location>
</feature>
<evidence type="ECO:0000256" key="5">
    <source>
        <dbReference type="ARBA" id="ARBA00023136"/>
    </source>
</evidence>
<dbReference type="InterPro" id="IPR020846">
    <property type="entry name" value="MFS_dom"/>
</dbReference>
<keyword evidence="10" id="KW-1185">Reference proteome</keyword>
<keyword evidence="3 7" id="KW-0812">Transmembrane</keyword>
<feature type="transmembrane region" description="Helical" evidence="7">
    <location>
        <begin position="302"/>
        <end position="322"/>
    </location>
</feature>